<dbReference type="AlphaFoldDB" id="A0A2L0NG74"/>
<dbReference type="GO" id="GO:0007169">
    <property type="term" value="P:cell surface receptor protein tyrosine kinase signaling pathway"/>
    <property type="evidence" value="ECO:0007669"/>
    <property type="project" value="TreeGrafter"/>
</dbReference>
<dbReference type="InterPro" id="IPR003961">
    <property type="entry name" value="FN3_dom"/>
</dbReference>
<dbReference type="Gene3D" id="2.60.40.10">
    <property type="entry name" value="Immunoglobulins"/>
    <property type="match status" value="1"/>
</dbReference>
<keyword evidence="5" id="KW-0732">Signal</keyword>
<gene>
    <name evidence="9" type="primary">FGFR</name>
</gene>
<evidence type="ECO:0000256" key="3">
    <source>
        <dbReference type="PROSITE-ProRule" id="PRU00076"/>
    </source>
</evidence>
<keyword evidence="4" id="KW-1133">Transmembrane helix</keyword>
<keyword evidence="4" id="KW-0472">Membrane</keyword>
<feature type="disulfide bond" evidence="3">
    <location>
        <begin position="84"/>
        <end position="94"/>
    </location>
</feature>
<dbReference type="Pfam" id="PF07714">
    <property type="entry name" value="PK_Tyr_Ser-Thr"/>
    <property type="match status" value="1"/>
</dbReference>
<dbReference type="SMART" id="SM00060">
    <property type="entry name" value="FN3"/>
    <property type="match status" value="1"/>
</dbReference>
<dbReference type="EMBL" id="KY656927">
    <property type="protein sequence ID" value="AUY55153.1"/>
    <property type="molecule type" value="mRNA"/>
</dbReference>
<feature type="domain" description="EGF-like" evidence="7">
    <location>
        <begin position="80"/>
        <end position="112"/>
    </location>
</feature>
<keyword evidence="4" id="KW-0812">Transmembrane</keyword>
<dbReference type="InterPro" id="IPR050122">
    <property type="entry name" value="RTK"/>
</dbReference>
<dbReference type="PROSITE" id="PS00022">
    <property type="entry name" value="EGF_1"/>
    <property type="match status" value="1"/>
</dbReference>
<dbReference type="CDD" id="cd00192">
    <property type="entry name" value="PTKc"/>
    <property type="match status" value="1"/>
</dbReference>
<evidence type="ECO:0000256" key="1">
    <source>
        <dbReference type="ARBA" id="ARBA00004167"/>
    </source>
</evidence>
<accession>A0A2L0NG74</accession>
<dbReference type="SMART" id="SM00181">
    <property type="entry name" value="EGF"/>
    <property type="match status" value="2"/>
</dbReference>
<dbReference type="PANTHER" id="PTHR24416:SF611">
    <property type="entry name" value="TYROSINE-PROTEIN KINASE TRANSMEMBRANE RECEPTOR ROR"/>
    <property type="match status" value="1"/>
</dbReference>
<reference evidence="9" key="1">
    <citation type="submission" date="2017-02" db="EMBL/GenBank/DDBJ databases">
        <title>Fibroblast growth factor receptor (FGFR) gene in Haliotis diversicolor: molecular cloning, expression analysis and identification of SNPs associated with growth traits.</title>
        <authorList>
            <person name="He P."/>
            <person name="Shi B."/>
            <person name="You W."/>
            <person name="Ke C."/>
        </authorList>
    </citation>
    <scope>NUCLEOTIDE SEQUENCE</scope>
</reference>
<feature type="disulfide bond" evidence="3">
    <location>
        <begin position="102"/>
        <end position="111"/>
    </location>
</feature>
<protein>
    <submittedName>
        <fullName evidence="9">Fibroblast growth factor receptor</fullName>
    </submittedName>
</protein>
<dbReference type="PRINTS" id="PR00109">
    <property type="entry name" value="TYRKINASE"/>
</dbReference>
<evidence type="ECO:0000256" key="2">
    <source>
        <dbReference type="ARBA" id="ARBA00023180"/>
    </source>
</evidence>
<comment type="subcellular location">
    <subcellularLocation>
        <location evidence="1">Membrane</location>
        <topology evidence="1">Single-pass membrane protein</topology>
    </subcellularLocation>
</comment>
<evidence type="ECO:0000259" key="8">
    <source>
        <dbReference type="PROSITE" id="PS50853"/>
    </source>
</evidence>
<feature type="chain" id="PRO_5014927755" evidence="5">
    <location>
        <begin position="29"/>
        <end position="1242"/>
    </location>
</feature>
<feature type="domain" description="Fibronectin type-III" evidence="8">
    <location>
        <begin position="773"/>
        <end position="861"/>
    </location>
</feature>
<dbReference type="GO" id="GO:0043235">
    <property type="term" value="C:receptor complex"/>
    <property type="evidence" value="ECO:0007669"/>
    <property type="project" value="TreeGrafter"/>
</dbReference>
<dbReference type="SUPFAM" id="SSF56112">
    <property type="entry name" value="Protein kinase-like (PK-like)"/>
    <property type="match status" value="1"/>
</dbReference>
<keyword evidence="2" id="KW-0325">Glycoprotein</keyword>
<dbReference type="InterPro" id="IPR000719">
    <property type="entry name" value="Prot_kinase_dom"/>
</dbReference>
<dbReference type="InterPro" id="IPR011009">
    <property type="entry name" value="Kinase-like_dom_sf"/>
</dbReference>
<organism evidence="9">
    <name type="scientific">Haliotis diversicolor</name>
    <name type="common">Abalone</name>
    <name type="synonym">Sulculus diversicolor</name>
    <dbReference type="NCBI Taxonomy" id="36095"/>
    <lineage>
        <taxon>Eukaryota</taxon>
        <taxon>Metazoa</taxon>
        <taxon>Spiralia</taxon>
        <taxon>Lophotrochozoa</taxon>
        <taxon>Mollusca</taxon>
        <taxon>Gastropoda</taxon>
        <taxon>Vetigastropoda</taxon>
        <taxon>Lepetellida</taxon>
        <taxon>Haliotoidea</taxon>
        <taxon>Haliotidae</taxon>
        <taxon>Haliotis</taxon>
    </lineage>
</organism>
<proteinExistence type="evidence at transcript level"/>
<dbReference type="GO" id="GO:0005524">
    <property type="term" value="F:ATP binding"/>
    <property type="evidence" value="ECO:0007669"/>
    <property type="project" value="InterPro"/>
</dbReference>
<dbReference type="InterPro" id="IPR001245">
    <property type="entry name" value="Ser-Thr/Tyr_kinase_cat_dom"/>
</dbReference>
<feature type="signal peptide" evidence="5">
    <location>
        <begin position="1"/>
        <end position="28"/>
    </location>
</feature>
<name>A0A2L0NG74_HALDV</name>
<keyword evidence="3" id="KW-1015">Disulfide bond</keyword>
<dbReference type="PROSITE" id="PS50011">
    <property type="entry name" value="PROTEIN_KINASE_DOM"/>
    <property type="match status" value="1"/>
</dbReference>
<dbReference type="InterPro" id="IPR013783">
    <property type="entry name" value="Ig-like_fold"/>
</dbReference>
<dbReference type="Gene3D" id="1.10.510.10">
    <property type="entry name" value="Transferase(Phosphotransferase) domain 1"/>
    <property type="match status" value="1"/>
</dbReference>
<evidence type="ECO:0000256" key="5">
    <source>
        <dbReference type="SAM" id="SignalP"/>
    </source>
</evidence>
<keyword evidence="9" id="KW-0675">Receptor</keyword>
<evidence type="ECO:0000259" key="7">
    <source>
        <dbReference type="PROSITE" id="PS50026"/>
    </source>
</evidence>
<dbReference type="Gene3D" id="2.10.25.10">
    <property type="entry name" value="Laminin"/>
    <property type="match status" value="1"/>
</dbReference>
<dbReference type="PANTHER" id="PTHR24416">
    <property type="entry name" value="TYROSINE-PROTEIN KINASE RECEPTOR"/>
    <property type="match status" value="1"/>
</dbReference>
<dbReference type="GO" id="GO:0005886">
    <property type="term" value="C:plasma membrane"/>
    <property type="evidence" value="ECO:0007669"/>
    <property type="project" value="TreeGrafter"/>
</dbReference>
<dbReference type="InterPro" id="IPR036116">
    <property type="entry name" value="FN3_sf"/>
</dbReference>
<comment type="caution">
    <text evidence="3">Lacks conserved residue(s) required for the propagation of feature annotation.</text>
</comment>
<dbReference type="PROSITE" id="PS50026">
    <property type="entry name" value="EGF_3"/>
    <property type="match status" value="1"/>
</dbReference>
<dbReference type="CDD" id="cd00063">
    <property type="entry name" value="FN3"/>
    <property type="match status" value="1"/>
</dbReference>
<feature type="transmembrane region" description="Helical" evidence="4">
    <location>
        <begin position="867"/>
        <end position="900"/>
    </location>
</feature>
<dbReference type="SUPFAM" id="SSF49265">
    <property type="entry name" value="Fibronectin type III"/>
    <property type="match status" value="1"/>
</dbReference>
<feature type="domain" description="Protein kinase" evidence="6">
    <location>
        <begin position="962"/>
        <end position="1227"/>
    </location>
</feature>
<dbReference type="GO" id="GO:0004714">
    <property type="term" value="F:transmembrane receptor protein tyrosine kinase activity"/>
    <property type="evidence" value="ECO:0007669"/>
    <property type="project" value="TreeGrafter"/>
</dbReference>
<dbReference type="InterPro" id="IPR000742">
    <property type="entry name" value="EGF"/>
</dbReference>
<dbReference type="CDD" id="cd00054">
    <property type="entry name" value="EGF_CA"/>
    <property type="match status" value="1"/>
</dbReference>
<keyword evidence="3" id="KW-0245">EGF-like domain</keyword>
<evidence type="ECO:0000259" key="6">
    <source>
        <dbReference type="PROSITE" id="PS50011"/>
    </source>
</evidence>
<sequence>MKTGYIFQLLILAGLLDLSIQWTGRVCSRTICRYRRVRRCAYRTWMGCCYYRWYWVPDYQTVYFCCPGWTTSSSQSQNCNQAICNPPCQNGGTCVRPNVCRCNDGAIGSRCNTLVCNYQRPCFPGMCTPGTSVNCDCSSGFTSPSTQPRDYCRQLESTQKPEIYEIGARLSFWQRGTGMPTMEKYSLYADSTMSNTADSLWTNRERFNWVNVTASANYMTDNHTQPFFIKRYGIGIARAEVDIKHQKLPLKGSNPVVSLDMTLPCTPTVSYLKPTADTYYCDITKPDYDRSLENGDTLTLTFKTWNGGYRELQELTSSGLIDRGSQTYNGHMVYQSMQFRFDFKKPNHSCLSQGSSCSDEPFSMTQDVTKDPISLRWSNWDDILSGMYRYAWEVFKLQVDGNQVLKEDEPLKPIYGPIEVNQSSSASNSFQATYTPTDPGVYSFILEASDKANNSVFVRRIAIYDPVSSVTLDTGADNRLYISSADPNGGYNWQDDPSRDIKVTWTNHFANLMHEQGKWLNQVLAYPPELEDFLKNIPRESKQDDHEGQRTVDAIPNRRGVVKFEIAYAKDSNAGVNQTEPTTGWTDVGLNERYTIPPGSRLGTLTNKDTVTVWVRATDVLGNNRVDSTKVHFDNTPPEVEEPVFKRNVQTNGVPFSSTVEVNVRDMQSGMKRVELIVKKISSNLVIVNETLPLRTIASCNSFTTCYCTTVNPVCFNKTQILPISNCWLKHPMLEGKTVTMDMNFVNMAGLHTTKSFTVNQLNTLNGTLDSLAPVNVTIAKKETNLVTLVWKHALSCYNRTEMWINYEVNGRTEMTLLHKTATTHTLVGLQPDTAYKIVVISQYGEFKSMAVPVTVTTESDGLSGGAVAGIVIGVLLLLIVILVIVGLVLFKLGLIAGILGRDKKYRERPHVESTTGTTAAKQRNRTSRWAYDNTTYTKDDDIYIYGSMDLGEPWYVPPEDISLTEVIATGKFAKIYKAKWMESPKNVREVAAKVLKVRESEDDILFMLAKINFAATQVGDHRNVLGFLGAVMENDALGPVMVLEYCETGQLDKWLTNQRSKINEETLDRIQNFALEIARAMEYLTSKGIVHRKLAARNCLLTFLLDIKVSGFGPSKVDESSQDNKGDRIPIKWTAPECLRSLKDANEKSDAWSYGVTIWEVFSMGGDPYENIRGRDIPTKVKSGYRMSRPEYAEDIHFKLMQDCWSESPAKRPTFKKVVNKLETTFGLRRDGDDGNYYYQR</sequence>
<evidence type="ECO:0000256" key="4">
    <source>
        <dbReference type="SAM" id="Phobius"/>
    </source>
</evidence>
<dbReference type="PROSITE" id="PS50853">
    <property type="entry name" value="FN3"/>
    <property type="match status" value="1"/>
</dbReference>
<evidence type="ECO:0000313" key="9">
    <source>
        <dbReference type="EMBL" id="AUY55153.1"/>
    </source>
</evidence>